<dbReference type="EMBL" id="JAPMUA010000002">
    <property type="protein sequence ID" value="MDG3585765.1"/>
    <property type="molecule type" value="Genomic_DNA"/>
</dbReference>
<sequence length="389" mass="44956">MKITTAFRKINELKGNIRVVQGSAGSSKTYSILQLLILTAIQNRNSTLVSIVSESMPHLKRGAMRDFVNILTEMGLYNEKQHNKTENRYRLGRTRFEFFGANEPSKLRGARRDILFVNEANNISEEAFHQLQMRTRTLTFLDFNPSHLTYIRDLIEDDKSNFVILNYLDNEYLPENTIQYYQDKIKKAENGSEYWKNWVKVYVYGIEGQIEGAIFTNWKEIDRLPDDAKLLACGLDFGFANDECAVSALYQYDGEYIIDEIIYQKGLLNNELAKLLIQKGLKNTIIYADSAEPKSIKELNTYGLNVVPVKKGKDSVNYGINLMQQTSFRVVNSAVNLIKELNNYTWAKTRNGERLNIPIDNYNHLIDSIRYIYLMRMGKKQHFGLKMVG</sequence>
<name>A0ABT6FR73_9FLAO</name>
<organism evidence="3 4">
    <name type="scientific">Galbibacter pacificus</name>
    <dbReference type="NCBI Taxonomy" id="2996052"/>
    <lineage>
        <taxon>Bacteria</taxon>
        <taxon>Pseudomonadati</taxon>
        <taxon>Bacteroidota</taxon>
        <taxon>Flavobacteriia</taxon>
        <taxon>Flavobacteriales</taxon>
        <taxon>Flavobacteriaceae</taxon>
        <taxon>Galbibacter</taxon>
    </lineage>
</organism>
<evidence type="ECO:0000259" key="1">
    <source>
        <dbReference type="Pfam" id="PF04466"/>
    </source>
</evidence>
<gene>
    <name evidence="3" type="ORF">OSR52_07775</name>
</gene>
<dbReference type="InterPro" id="IPR035412">
    <property type="entry name" value="Terminase_L_N"/>
</dbReference>
<keyword evidence="4" id="KW-1185">Reference proteome</keyword>
<feature type="domain" description="Phage terminase large subunit C-terminal" evidence="2">
    <location>
        <begin position="236"/>
        <end position="371"/>
    </location>
</feature>
<proteinExistence type="predicted"/>
<dbReference type="RefSeq" id="WP_277898979.1">
    <property type="nucleotide sequence ID" value="NZ_JAPMUA010000002.1"/>
</dbReference>
<dbReference type="Pfam" id="PF17288">
    <property type="entry name" value="Terminase_3C"/>
    <property type="match status" value="1"/>
</dbReference>
<dbReference type="PANTHER" id="PTHR39184:SF1">
    <property type="entry name" value="PBSX PHAGE TERMINASE LARGE SUBUNIT"/>
    <property type="match status" value="1"/>
</dbReference>
<evidence type="ECO:0000259" key="2">
    <source>
        <dbReference type="Pfam" id="PF17288"/>
    </source>
</evidence>
<feature type="domain" description="Phage terminase large subunit N-terminal" evidence="1">
    <location>
        <begin position="16"/>
        <end position="190"/>
    </location>
</feature>
<reference evidence="3" key="1">
    <citation type="submission" date="2022-11" db="EMBL/GenBank/DDBJ databases">
        <title>High-quality draft genome sequence of Galbibacter sp. strain CMA-7.</title>
        <authorList>
            <person name="Wei L."/>
            <person name="Dong C."/>
            <person name="Shao Z."/>
        </authorList>
    </citation>
    <scope>NUCLEOTIDE SEQUENCE</scope>
    <source>
        <strain evidence="3">CMA-7</strain>
    </source>
</reference>
<accession>A0ABT6FR73</accession>
<dbReference type="Gene3D" id="3.40.50.300">
    <property type="entry name" value="P-loop containing nucleotide triphosphate hydrolases"/>
    <property type="match status" value="1"/>
</dbReference>
<dbReference type="InterPro" id="IPR027417">
    <property type="entry name" value="P-loop_NTPase"/>
</dbReference>
<dbReference type="PANTHER" id="PTHR39184">
    <property type="match status" value="1"/>
</dbReference>
<dbReference type="InterPro" id="IPR052380">
    <property type="entry name" value="Viral_DNA_packaging_terminase"/>
</dbReference>
<comment type="caution">
    <text evidence="3">The sequence shown here is derived from an EMBL/GenBank/DDBJ whole genome shotgun (WGS) entry which is preliminary data.</text>
</comment>
<dbReference type="Proteomes" id="UP001153642">
    <property type="component" value="Unassembled WGS sequence"/>
</dbReference>
<protein>
    <submittedName>
        <fullName evidence="3">Terminase large subunit</fullName>
    </submittedName>
</protein>
<dbReference type="InterPro" id="IPR035413">
    <property type="entry name" value="Terminase_L_C"/>
</dbReference>
<evidence type="ECO:0000313" key="3">
    <source>
        <dbReference type="EMBL" id="MDG3585765.1"/>
    </source>
</evidence>
<evidence type="ECO:0000313" key="4">
    <source>
        <dbReference type="Proteomes" id="UP001153642"/>
    </source>
</evidence>
<dbReference type="Pfam" id="PF04466">
    <property type="entry name" value="Terminase_3"/>
    <property type="match status" value="1"/>
</dbReference>
<dbReference type="Gene3D" id="3.30.420.280">
    <property type="match status" value="1"/>
</dbReference>